<dbReference type="OMA" id="QRKDKYY"/>
<feature type="compositionally biased region" description="Basic residues" evidence="9">
    <location>
        <begin position="801"/>
        <end position="821"/>
    </location>
</feature>
<dbReference type="HAMAP" id="MF_03163">
    <property type="entry name" value="RNA_methyltr_E_SPB1"/>
    <property type="match status" value="1"/>
</dbReference>
<evidence type="ECO:0000256" key="1">
    <source>
        <dbReference type="ARBA" id="ARBA00004604"/>
    </source>
</evidence>
<feature type="binding site" evidence="8">
    <location>
        <position position="58"/>
    </location>
    <ligand>
        <name>S-adenosyl-L-methionine</name>
        <dbReference type="ChEBI" id="CHEBI:59789"/>
    </ligand>
</feature>
<dbReference type="GO" id="GO:0031167">
    <property type="term" value="P:rRNA methylation"/>
    <property type="evidence" value="ECO:0000318"/>
    <property type="project" value="GO_Central"/>
</dbReference>
<evidence type="ECO:0000259" key="10">
    <source>
        <dbReference type="Pfam" id="PF01728"/>
    </source>
</evidence>
<feature type="compositionally biased region" description="Acidic residues" evidence="9">
    <location>
        <begin position="591"/>
        <end position="601"/>
    </location>
</feature>
<dbReference type="RefSeq" id="XP_035690159.1">
    <property type="nucleotide sequence ID" value="XM_035834266.1"/>
</dbReference>
<evidence type="ECO:0000313" key="14">
    <source>
        <dbReference type="RefSeq" id="XP_035690159.1"/>
    </source>
</evidence>
<dbReference type="InterPro" id="IPR002877">
    <property type="entry name" value="RNA_MeTrfase_FtsJ_dom"/>
</dbReference>
<dbReference type="Proteomes" id="UP000001554">
    <property type="component" value="Chromosome 11"/>
</dbReference>
<keyword evidence="6 8" id="KW-0949">S-adenosyl-L-methionine</keyword>
<feature type="region of interest" description="Disordered" evidence="9">
    <location>
        <begin position="430"/>
        <end position="489"/>
    </location>
</feature>
<dbReference type="GO" id="GO:0030687">
    <property type="term" value="C:preribosome, large subunit precursor"/>
    <property type="evidence" value="ECO:0000318"/>
    <property type="project" value="GO_Central"/>
</dbReference>
<feature type="binding site" evidence="8">
    <location>
        <position position="117"/>
    </location>
    <ligand>
        <name>S-adenosyl-L-methionine</name>
        <dbReference type="ChEBI" id="CHEBI:59789"/>
    </ligand>
</feature>
<keyword evidence="8" id="KW-0175">Coiled coil</keyword>
<dbReference type="GO" id="GO:0005730">
    <property type="term" value="C:nucleolus"/>
    <property type="evidence" value="ECO:0000318"/>
    <property type="project" value="GO_Central"/>
</dbReference>
<feature type="compositionally biased region" description="Acidic residues" evidence="9">
    <location>
        <begin position="452"/>
        <end position="461"/>
    </location>
</feature>
<feature type="region of interest" description="Disordered" evidence="9">
    <location>
        <begin position="523"/>
        <end position="633"/>
    </location>
</feature>
<dbReference type="HAMAP" id="MF_01547">
    <property type="entry name" value="RNA_methyltr_E"/>
    <property type="match status" value="1"/>
</dbReference>
<dbReference type="FunFam" id="3.40.50.150:FF:000004">
    <property type="entry name" value="AdoMet-dependent rRNA methyltransferase SPB1"/>
    <property type="match status" value="1"/>
</dbReference>
<dbReference type="InterPro" id="IPR028589">
    <property type="entry name" value="SPB1-like"/>
</dbReference>
<feature type="compositionally biased region" description="Acidic residues" evidence="9">
    <location>
        <begin position="529"/>
        <end position="545"/>
    </location>
</feature>
<dbReference type="GO" id="GO:0016435">
    <property type="term" value="F:rRNA (guanine) methyltransferase activity"/>
    <property type="evidence" value="ECO:0000318"/>
    <property type="project" value="GO_Central"/>
</dbReference>
<sequence>MGKKGKTGQHRKDKFYKLAKETGYRARSAFKLIQLNRKYGFLQRSKVLVDLCAAPGGWLQVAAKYMPVSSLLVGIDLVPIKPIPNVSTIQADITTDKCRQALRKELATWQADCVLHDGAPNVGSNWLKDASEQAQLVLAALRLATEVLSKGGCFVTKVFRSKDYHALLWVFQQLFKLVHATKPQASRHESAEIFVVCEGFIAPDKIDPRFLDPRFAFKEVDVGQTPQVNLKMLEQKKAKAEGYADGDLTLFHKANVSEFITSDSYMDMLASKNELFFDDEKIANHPLTTSEIKLCCQDIKLLGRKDIRLLLRWRKKMKEWRKKMKEMLQSSADTDQSSPQGPGAEEEEDLKLEEHLSQLQQEEAAQLKRKKKEVQKERRKLQERMVLKMDVLDDKHDFQEERPLFNLQRIHRKQELAGVQGDAHLTTALDDIGSESENEEEAEPLIQRDPDLNSEPDSDDLEIAKADEVEEELDQPGASAGDDDYDIGEADVELRNPLLVDLESADTDRRVLLRTDRWFSKDIFAGVTSDDDGDNDDDDDDDLEDMSQKDTAHKDKMTEEGVQKKSSGVDKHSSEREMATGSNNADISGTDSEDSDYDVDETIGKASQPPVNKPRRDGFEVVSDNGAEGRKRKLDPEGLALGALISTSKKRKRDIVDWAFNRYTFDDEGLPDWFVKEEVKHSKKQVPVTKDMVAEYREKLKAINARPVKKVAEAKARKKRKTLKRLEKAKKRAEAITESGDMSDKEKVQQIKQLYKKAGALGKKKPEKTYVVARKFNAAKRPKRPAGLKGPYRVVDPRMKKDARKNNLKSKQSGNKRGRRK</sequence>
<reference evidence="13" key="1">
    <citation type="journal article" date="2020" name="Nat. Ecol. Evol.">
        <title>Deeply conserved synteny resolves early events in vertebrate evolution.</title>
        <authorList>
            <person name="Simakov O."/>
            <person name="Marletaz F."/>
            <person name="Yue J.X."/>
            <person name="O'Connell B."/>
            <person name="Jenkins J."/>
            <person name="Brandt A."/>
            <person name="Calef R."/>
            <person name="Tung C.H."/>
            <person name="Huang T.K."/>
            <person name="Schmutz J."/>
            <person name="Satoh N."/>
            <person name="Yu J.K."/>
            <person name="Putnam N.H."/>
            <person name="Green R.E."/>
            <person name="Rokhsar D.S."/>
        </authorList>
    </citation>
    <scope>NUCLEOTIDE SEQUENCE [LARGE SCALE GENOMIC DNA]</scope>
    <source>
        <strain evidence="13">S238N-H82</strain>
    </source>
</reference>
<dbReference type="GO" id="GO:0000463">
    <property type="term" value="P:maturation of LSU-rRNA from tricistronic rRNA transcript (SSU-rRNA, 5.8S rRNA, LSU-rRNA)"/>
    <property type="evidence" value="ECO:0000318"/>
    <property type="project" value="GO_Central"/>
</dbReference>
<feature type="binding site" evidence="8">
    <location>
        <position position="76"/>
    </location>
    <ligand>
        <name>S-adenosyl-L-methionine</name>
        <dbReference type="ChEBI" id="CHEBI:59789"/>
    </ligand>
</feature>
<evidence type="ECO:0000256" key="9">
    <source>
        <dbReference type="SAM" id="MobiDB-lite"/>
    </source>
</evidence>
<dbReference type="GeneID" id="118425449"/>
<dbReference type="InterPro" id="IPR015507">
    <property type="entry name" value="rRNA-MeTfrase_E"/>
</dbReference>
<feature type="domain" description="Ribosomal RNA methyltransferase SPB1-like C-terminal" evidence="11">
    <location>
        <begin position="617"/>
        <end position="810"/>
    </location>
</feature>
<keyword evidence="5 8" id="KW-0808">Transferase</keyword>
<dbReference type="AlphaFoldDB" id="A0A9J7LX61"/>
<keyword evidence="3 8" id="KW-0698">rRNA processing</keyword>
<dbReference type="OrthoDB" id="289250at2759"/>
<evidence type="ECO:0000256" key="4">
    <source>
        <dbReference type="ARBA" id="ARBA00022603"/>
    </source>
</evidence>
<feature type="domain" description="Ribosomal RNA methyltransferase FtsJ" evidence="10">
    <location>
        <begin position="24"/>
        <end position="200"/>
    </location>
</feature>
<dbReference type="GO" id="GO:0000466">
    <property type="term" value="P:maturation of 5.8S rRNA from tricistronic rRNA transcript (SSU-rRNA, 5.8S rRNA, LSU-rRNA)"/>
    <property type="evidence" value="ECO:0000318"/>
    <property type="project" value="GO_Central"/>
</dbReference>
<comment type="subcellular location">
    <subcellularLocation>
        <location evidence="1 8">Nucleus</location>
        <location evidence="1 8">Nucleolus</location>
    </subcellularLocation>
</comment>
<dbReference type="Pfam" id="PF11861">
    <property type="entry name" value="DUF3381"/>
    <property type="match status" value="1"/>
</dbReference>
<dbReference type="InterPro" id="IPR050082">
    <property type="entry name" value="RNA_methyltr_RlmE"/>
</dbReference>
<evidence type="ECO:0000259" key="12">
    <source>
        <dbReference type="Pfam" id="PF11861"/>
    </source>
</evidence>
<evidence type="ECO:0000256" key="3">
    <source>
        <dbReference type="ARBA" id="ARBA00022552"/>
    </source>
</evidence>
<feature type="compositionally biased region" description="Polar residues" evidence="9">
    <location>
        <begin position="580"/>
        <end position="590"/>
    </location>
</feature>
<dbReference type="EC" id="2.1.1.-" evidence="8"/>
<feature type="compositionally biased region" description="Acidic residues" evidence="9">
    <location>
        <begin position="432"/>
        <end position="443"/>
    </location>
</feature>
<feature type="coiled-coil region" evidence="8">
    <location>
        <begin position="709"/>
        <end position="739"/>
    </location>
</feature>
<dbReference type="InterPro" id="IPR024576">
    <property type="entry name" value="rRNA_MeTfrase_Spb1_DUF3381"/>
</dbReference>
<evidence type="ECO:0000256" key="8">
    <source>
        <dbReference type="HAMAP-Rule" id="MF_03163"/>
    </source>
</evidence>
<dbReference type="Gene3D" id="3.40.50.150">
    <property type="entry name" value="Vaccinia Virus protein VP39"/>
    <property type="match status" value="1"/>
</dbReference>
<keyword evidence="2 8" id="KW-0690">Ribosome biogenesis</keyword>
<feature type="domain" description="DUF3381" evidence="12">
    <location>
        <begin position="234"/>
        <end position="384"/>
    </location>
</feature>
<evidence type="ECO:0000256" key="7">
    <source>
        <dbReference type="ARBA" id="ARBA00023242"/>
    </source>
</evidence>
<keyword evidence="4 8" id="KW-0489">Methyltransferase</keyword>
<evidence type="ECO:0000259" key="11">
    <source>
        <dbReference type="Pfam" id="PF07780"/>
    </source>
</evidence>
<feature type="region of interest" description="Disordered" evidence="9">
    <location>
        <begin position="775"/>
        <end position="821"/>
    </location>
</feature>
<proteinExistence type="inferred from homology"/>
<feature type="region of interest" description="Disordered" evidence="9">
    <location>
        <begin position="360"/>
        <end position="379"/>
    </location>
</feature>
<feature type="region of interest" description="Disordered" evidence="9">
    <location>
        <begin position="325"/>
        <end position="348"/>
    </location>
</feature>
<dbReference type="PANTHER" id="PTHR10920">
    <property type="entry name" value="RIBOSOMAL RNA METHYLTRANSFERASE"/>
    <property type="match status" value="1"/>
</dbReference>
<feature type="compositionally biased region" description="Basic and acidic residues" evidence="9">
    <location>
        <begin position="546"/>
        <end position="578"/>
    </location>
</feature>
<dbReference type="PANTHER" id="PTHR10920:SF13">
    <property type="entry name" value="PRE-RRNA 2'-O-RIBOSE RNA METHYLTRANSFERASE FTSJ3"/>
    <property type="match status" value="1"/>
</dbReference>
<evidence type="ECO:0000256" key="5">
    <source>
        <dbReference type="ARBA" id="ARBA00022679"/>
    </source>
</evidence>
<dbReference type="InterPro" id="IPR012920">
    <property type="entry name" value="rRNA_MeTfrase_SPB1-like_C"/>
</dbReference>
<reference evidence="14" key="2">
    <citation type="submission" date="2025-08" db="UniProtKB">
        <authorList>
            <consortium name="RefSeq"/>
        </authorList>
    </citation>
    <scope>IDENTIFICATION</scope>
    <source>
        <strain evidence="14">S238N-H82</strain>
        <tissue evidence="14">Testes</tissue>
    </source>
</reference>
<comment type="function">
    <text evidence="8">Probable methyltransferase involved in the maturation of rRNA and in the biogenesis of ribosomal subunits.</text>
</comment>
<gene>
    <name evidence="14" type="primary">LOC118425449</name>
</gene>
<comment type="similarity">
    <text evidence="8">Belongs to the class I-like SAM-binding methyltransferase superfamily. RNA methyltransferase RlmE family. SPB1 subfamily.</text>
</comment>
<dbReference type="SUPFAM" id="SSF53335">
    <property type="entry name" value="S-adenosyl-L-methionine-dependent methyltransferases"/>
    <property type="match status" value="1"/>
</dbReference>
<dbReference type="Pfam" id="PF07780">
    <property type="entry name" value="Spb1_C"/>
    <property type="match status" value="1"/>
</dbReference>
<feature type="active site" description="Proton acceptor" evidence="8">
    <location>
        <position position="157"/>
    </location>
</feature>
<dbReference type="KEGG" id="bfo:118425449"/>
<evidence type="ECO:0000256" key="2">
    <source>
        <dbReference type="ARBA" id="ARBA00022517"/>
    </source>
</evidence>
<evidence type="ECO:0000313" key="13">
    <source>
        <dbReference type="Proteomes" id="UP000001554"/>
    </source>
</evidence>
<name>A0A9J7LX61_BRAFL</name>
<keyword evidence="13" id="KW-1185">Reference proteome</keyword>
<feature type="compositionally biased region" description="Polar residues" evidence="9">
    <location>
        <begin position="329"/>
        <end position="340"/>
    </location>
</feature>
<dbReference type="InterPro" id="IPR029063">
    <property type="entry name" value="SAM-dependent_MTases_sf"/>
</dbReference>
<accession>A0A9J7LX61</accession>
<comment type="catalytic activity">
    <reaction evidence="8">
        <text>a ribonucleotide in rRNA + S-adenosyl-L-methionine = a 2'-O-methylribonucleotide in rRNA + S-adenosyl-L-homocysteine + H(+)</text>
        <dbReference type="Rhea" id="RHEA:48628"/>
        <dbReference type="Rhea" id="RHEA-COMP:12164"/>
        <dbReference type="Rhea" id="RHEA-COMP:12165"/>
        <dbReference type="ChEBI" id="CHEBI:15378"/>
        <dbReference type="ChEBI" id="CHEBI:57856"/>
        <dbReference type="ChEBI" id="CHEBI:59789"/>
        <dbReference type="ChEBI" id="CHEBI:90675"/>
        <dbReference type="ChEBI" id="CHEBI:90676"/>
    </reaction>
</comment>
<keyword evidence="7 8" id="KW-0539">Nucleus</keyword>
<feature type="compositionally biased region" description="Basic residues" evidence="9">
    <location>
        <begin position="777"/>
        <end position="786"/>
    </location>
</feature>
<dbReference type="Pfam" id="PF01728">
    <property type="entry name" value="FtsJ"/>
    <property type="match status" value="1"/>
</dbReference>
<protein>
    <recommendedName>
        <fullName evidence="8">Putative rRNA methyltransferase</fullName>
        <ecNumber evidence="8">2.1.1.-</ecNumber>
    </recommendedName>
    <alternativeName>
        <fullName evidence="8">2'-O-ribose RNA methyltransferase SPB1 homolog</fullName>
    </alternativeName>
</protein>
<evidence type="ECO:0000256" key="6">
    <source>
        <dbReference type="ARBA" id="ARBA00022691"/>
    </source>
</evidence>
<organism evidence="13 14">
    <name type="scientific">Branchiostoma floridae</name>
    <name type="common">Florida lancelet</name>
    <name type="synonym">Amphioxus</name>
    <dbReference type="NCBI Taxonomy" id="7739"/>
    <lineage>
        <taxon>Eukaryota</taxon>
        <taxon>Metazoa</taxon>
        <taxon>Chordata</taxon>
        <taxon>Cephalochordata</taxon>
        <taxon>Leptocardii</taxon>
        <taxon>Amphioxiformes</taxon>
        <taxon>Branchiostomatidae</taxon>
        <taxon>Branchiostoma</taxon>
    </lineage>
</organism>
<feature type="binding site" evidence="8">
    <location>
        <position position="56"/>
    </location>
    <ligand>
        <name>S-adenosyl-L-methionine</name>
        <dbReference type="ChEBI" id="CHEBI:59789"/>
    </ligand>
</feature>
<feature type="binding site" evidence="8">
    <location>
        <position position="92"/>
    </location>
    <ligand>
        <name>S-adenosyl-L-methionine</name>
        <dbReference type="ChEBI" id="CHEBI:59789"/>
    </ligand>
</feature>
<dbReference type="GO" id="GO:0008650">
    <property type="term" value="F:rRNA (uridine-2'-O-)-methyltransferase activity"/>
    <property type="evidence" value="ECO:0000318"/>
    <property type="project" value="GO_Central"/>
</dbReference>